<keyword evidence="5" id="KW-1185">Reference proteome</keyword>
<dbReference type="SUPFAM" id="SSF46689">
    <property type="entry name" value="Homeodomain-like"/>
    <property type="match status" value="1"/>
</dbReference>
<dbReference type="AlphaFoldDB" id="A0A814EIV3"/>
<evidence type="ECO:0000313" key="4">
    <source>
        <dbReference type="EMBL" id="CAF0967920.1"/>
    </source>
</evidence>
<dbReference type="SMART" id="SM00674">
    <property type="entry name" value="CENPB"/>
    <property type="match status" value="1"/>
</dbReference>
<dbReference type="OrthoDB" id="89669at2759"/>
<accession>A0A814EIV3</accession>
<evidence type="ECO:0000256" key="1">
    <source>
        <dbReference type="ARBA" id="ARBA00023125"/>
    </source>
</evidence>
<evidence type="ECO:0000256" key="2">
    <source>
        <dbReference type="SAM" id="MobiDB-lite"/>
    </source>
</evidence>
<dbReference type="InterPro" id="IPR009057">
    <property type="entry name" value="Homeodomain-like_sf"/>
</dbReference>
<proteinExistence type="predicted"/>
<evidence type="ECO:0000259" key="3">
    <source>
        <dbReference type="PROSITE" id="PS51253"/>
    </source>
</evidence>
<protein>
    <recommendedName>
        <fullName evidence="3">HTH CENPB-type domain-containing protein</fullName>
    </recommendedName>
</protein>
<comment type="caution">
    <text evidence="4">The sequence shown here is derived from an EMBL/GenBank/DDBJ whole genome shotgun (WGS) entry which is preliminary data.</text>
</comment>
<feature type="compositionally biased region" description="Polar residues" evidence="2">
    <location>
        <begin position="1"/>
        <end position="15"/>
    </location>
</feature>
<dbReference type="GO" id="GO:0003677">
    <property type="term" value="F:DNA binding"/>
    <property type="evidence" value="ECO:0007669"/>
    <property type="project" value="UniProtKB-KW"/>
</dbReference>
<keyword evidence="1" id="KW-0238">DNA-binding</keyword>
<feature type="domain" description="HTH CENPB-type" evidence="3">
    <location>
        <begin position="81"/>
        <end position="158"/>
    </location>
</feature>
<feature type="region of interest" description="Disordered" evidence="2">
    <location>
        <begin position="1"/>
        <end position="21"/>
    </location>
</feature>
<sequence length="196" mass="23358">MNFETPSVSLNTSPENESHDEQFVNNDTLEFKYKVLSYYNEGKSINQCAKYFNIDRRIISRWKKVESQIFQTKIKRKRCAVKSIIDRSHFPILETQLYSWINEKRHQGICLSIILIKLQAINMFNTIYKNTPESSLEFKASNGWFGNFCYRKNLVLRRITTSGRDLPKNSVEIIKQFFSENCQYTKHEFFKDWQHG</sequence>
<name>A0A814EIV3_9BILA</name>
<dbReference type="EMBL" id="CAJNOC010003105">
    <property type="protein sequence ID" value="CAF0967920.1"/>
    <property type="molecule type" value="Genomic_DNA"/>
</dbReference>
<reference evidence="4" key="1">
    <citation type="submission" date="2021-02" db="EMBL/GenBank/DDBJ databases">
        <authorList>
            <person name="Nowell W R."/>
        </authorList>
    </citation>
    <scope>NUCLEOTIDE SEQUENCE</scope>
    <source>
        <strain evidence="4">Ploen Becks lab</strain>
    </source>
</reference>
<evidence type="ECO:0000313" key="5">
    <source>
        <dbReference type="Proteomes" id="UP000663879"/>
    </source>
</evidence>
<dbReference type="InterPro" id="IPR006600">
    <property type="entry name" value="HTH_CenpB_DNA-bd_dom"/>
</dbReference>
<gene>
    <name evidence="4" type="ORF">OXX778_LOCUS14763</name>
</gene>
<organism evidence="4 5">
    <name type="scientific">Brachionus calyciflorus</name>
    <dbReference type="NCBI Taxonomy" id="104777"/>
    <lineage>
        <taxon>Eukaryota</taxon>
        <taxon>Metazoa</taxon>
        <taxon>Spiralia</taxon>
        <taxon>Gnathifera</taxon>
        <taxon>Rotifera</taxon>
        <taxon>Eurotatoria</taxon>
        <taxon>Monogononta</taxon>
        <taxon>Pseudotrocha</taxon>
        <taxon>Ploima</taxon>
        <taxon>Brachionidae</taxon>
        <taxon>Brachionus</taxon>
    </lineage>
</organism>
<dbReference type="Gene3D" id="1.10.10.60">
    <property type="entry name" value="Homeodomain-like"/>
    <property type="match status" value="2"/>
</dbReference>
<dbReference type="Pfam" id="PF03221">
    <property type="entry name" value="HTH_Tnp_Tc5"/>
    <property type="match status" value="1"/>
</dbReference>
<dbReference type="Proteomes" id="UP000663879">
    <property type="component" value="Unassembled WGS sequence"/>
</dbReference>
<dbReference type="PROSITE" id="PS51253">
    <property type="entry name" value="HTH_CENPB"/>
    <property type="match status" value="1"/>
</dbReference>